<dbReference type="EMBL" id="VSRR010048767">
    <property type="protein sequence ID" value="MPC78568.1"/>
    <property type="molecule type" value="Genomic_DNA"/>
</dbReference>
<proteinExistence type="predicted"/>
<keyword evidence="3" id="KW-1185">Reference proteome</keyword>
<dbReference type="Proteomes" id="UP000324222">
    <property type="component" value="Unassembled WGS sequence"/>
</dbReference>
<reference evidence="2 3" key="1">
    <citation type="submission" date="2019-05" db="EMBL/GenBank/DDBJ databases">
        <title>Another draft genome of Portunus trituberculatus and its Hox gene families provides insights of decapod evolution.</title>
        <authorList>
            <person name="Jeong J.-H."/>
            <person name="Song I."/>
            <person name="Kim S."/>
            <person name="Choi T."/>
            <person name="Kim D."/>
            <person name="Ryu S."/>
            <person name="Kim W."/>
        </authorList>
    </citation>
    <scope>NUCLEOTIDE SEQUENCE [LARGE SCALE GENOMIC DNA]</scope>
    <source>
        <tissue evidence="2">Muscle</tissue>
    </source>
</reference>
<evidence type="ECO:0000256" key="1">
    <source>
        <dbReference type="SAM" id="MobiDB-lite"/>
    </source>
</evidence>
<comment type="caution">
    <text evidence="2">The sequence shown here is derived from an EMBL/GenBank/DDBJ whole genome shotgun (WGS) entry which is preliminary data.</text>
</comment>
<gene>
    <name evidence="2" type="ORF">E2C01_073057</name>
</gene>
<evidence type="ECO:0000313" key="3">
    <source>
        <dbReference type="Proteomes" id="UP000324222"/>
    </source>
</evidence>
<feature type="region of interest" description="Disordered" evidence="1">
    <location>
        <begin position="1"/>
        <end position="65"/>
    </location>
</feature>
<evidence type="ECO:0000313" key="2">
    <source>
        <dbReference type="EMBL" id="MPC78568.1"/>
    </source>
</evidence>
<sequence>MGQQKRVQNSRGGDRTAELRYWNSKGGDRKIKEVTEQQGREQNSRGREQQGRGQNSRGREQKSRD</sequence>
<accession>A0A5B7ICC0</accession>
<feature type="compositionally biased region" description="Polar residues" evidence="1">
    <location>
        <begin position="1"/>
        <end position="11"/>
    </location>
</feature>
<protein>
    <submittedName>
        <fullName evidence="2">Uncharacterized protein</fullName>
    </submittedName>
</protein>
<name>A0A5B7ICC0_PORTR</name>
<feature type="compositionally biased region" description="Basic and acidic residues" evidence="1">
    <location>
        <begin position="26"/>
        <end position="50"/>
    </location>
</feature>
<dbReference type="AlphaFoldDB" id="A0A5B7ICC0"/>
<organism evidence="2 3">
    <name type="scientific">Portunus trituberculatus</name>
    <name type="common">Swimming crab</name>
    <name type="synonym">Neptunus trituberculatus</name>
    <dbReference type="NCBI Taxonomy" id="210409"/>
    <lineage>
        <taxon>Eukaryota</taxon>
        <taxon>Metazoa</taxon>
        <taxon>Ecdysozoa</taxon>
        <taxon>Arthropoda</taxon>
        <taxon>Crustacea</taxon>
        <taxon>Multicrustacea</taxon>
        <taxon>Malacostraca</taxon>
        <taxon>Eumalacostraca</taxon>
        <taxon>Eucarida</taxon>
        <taxon>Decapoda</taxon>
        <taxon>Pleocyemata</taxon>
        <taxon>Brachyura</taxon>
        <taxon>Eubrachyura</taxon>
        <taxon>Portunoidea</taxon>
        <taxon>Portunidae</taxon>
        <taxon>Portuninae</taxon>
        <taxon>Portunus</taxon>
    </lineage>
</organism>